<feature type="transmembrane region" description="Helical" evidence="1">
    <location>
        <begin position="30"/>
        <end position="47"/>
    </location>
</feature>
<keyword evidence="1" id="KW-1133">Transmembrane helix</keyword>
<dbReference type="AlphaFoldDB" id="A0A5C4U3B4"/>
<keyword evidence="1" id="KW-0812">Transmembrane</keyword>
<reference evidence="2 3" key="1">
    <citation type="submission" date="2019-06" db="EMBL/GenBank/DDBJ databases">
        <authorList>
            <person name="Li J."/>
        </authorList>
    </citation>
    <scope>NUCLEOTIDE SEQUENCE [LARGE SCALE GENOMIC DNA]</scope>
    <source>
        <strain evidence="2 3">LMG 28165</strain>
    </source>
</reference>
<evidence type="ECO:0000256" key="1">
    <source>
        <dbReference type="SAM" id="Phobius"/>
    </source>
</evidence>
<feature type="transmembrane region" description="Helical" evidence="1">
    <location>
        <begin position="67"/>
        <end position="84"/>
    </location>
</feature>
<dbReference type="Proteomes" id="UP000312032">
    <property type="component" value="Unassembled WGS sequence"/>
</dbReference>
<evidence type="ECO:0000313" key="2">
    <source>
        <dbReference type="EMBL" id="TNL96620.1"/>
    </source>
</evidence>
<keyword evidence="1" id="KW-0472">Membrane</keyword>
<accession>A0A5C4U3B4</accession>
<dbReference type="EMBL" id="VDHJ01000010">
    <property type="protein sequence ID" value="TNL96620.1"/>
    <property type="molecule type" value="Genomic_DNA"/>
</dbReference>
<keyword evidence="3" id="KW-1185">Reference proteome</keyword>
<dbReference type="RefSeq" id="WP_139465974.1">
    <property type="nucleotide sequence ID" value="NZ_VDHJ01000010.1"/>
</dbReference>
<comment type="caution">
    <text evidence="2">The sequence shown here is derived from an EMBL/GenBank/DDBJ whole genome shotgun (WGS) entry which is preliminary data.</text>
</comment>
<gene>
    <name evidence="2" type="ORF">FHE74_07945</name>
</gene>
<evidence type="ECO:0000313" key="3">
    <source>
        <dbReference type="Proteomes" id="UP000312032"/>
    </source>
</evidence>
<proteinExistence type="predicted"/>
<feature type="transmembrane region" description="Helical" evidence="1">
    <location>
        <begin position="7"/>
        <end position="24"/>
    </location>
</feature>
<feature type="transmembrane region" description="Helical" evidence="1">
    <location>
        <begin position="117"/>
        <end position="135"/>
    </location>
</feature>
<name>A0A5C4U3B4_9CORY</name>
<feature type="transmembrane region" description="Helical" evidence="1">
    <location>
        <begin position="141"/>
        <end position="162"/>
    </location>
</feature>
<sequence length="171" mass="17271">MDSLNRYLFTGLTGYLLLVVGIALTQALPTPLLTGAGATLLLAGLGIHSASRRLCAHHISPERTRDLQLCGVVLLLVLSTMLAVSSKAGLSVGAAAMAGGLATGIVMTHARTSRQPGMVIFTLLVGAASGLAAVQGLGMHALSLATLVITIVAIAAVSWHAAKDPEVSVAA</sequence>
<organism evidence="2 3">
    <name type="scientific">Corynebacterium tapiri</name>
    <dbReference type="NCBI Taxonomy" id="1448266"/>
    <lineage>
        <taxon>Bacteria</taxon>
        <taxon>Bacillati</taxon>
        <taxon>Actinomycetota</taxon>
        <taxon>Actinomycetes</taxon>
        <taxon>Mycobacteriales</taxon>
        <taxon>Corynebacteriaceae</taxon>
        <taxon>Corynebacterium</taxon>
    </lineage>
</organism>
<protein>
    <submittedName>
        <fullName evidence="2">Uncharacterized protein</fullName>
    </submittedName>
</protein>
<feature type="transmembrane region" description="Helical" evidence="1">
    <location>
        <begin position="90"/>
        <end position="110"/>
    </location>
</feature>